<dbReference type="Proteomes" id="UP000009130">
    <property type="component" value="Chromosome 11"/>
</dbReference>
<protein>
    <submittedName>
        <fullName evidence="1">Uncharacterized protein</fullName>
    </submittedName>
</protein>
<evidence type="ECO:0000313" key="1">
    <source>
        <dbReference type="EMBL" id="EHH66463.1"/>
    </source>
</evidence>
<reference evidence="1" key="1">
    <citation type="journal article" date="2011" name="Nat. Biotechnol.">
        <title>Genome sequencing and comparison of two nonhuman primate animal models, the cynomolgus and Chinese rhesus macaques.</title>
        <authorList>
            <person name="Yan G."/>
            <person name="Zhang G."/>
            <person name="Fang X."/>
            <person name="Zhang Y."/>
            <person name="Li C."/>
            <person name="Ling F."/>
            <person name="Cooper D.N."/>
            <person name="Li Q."/>
            <person name="Li Y."/>
            <person name="van Gool A.J."/>
            <person name="Du H."/>
            <person name="Chen J."/>
            <person name="Chen R."/>
            <person name="Zhang P."/>
            <person name="Huang Z."/>
            <person name="Thompson J.R."/>
            <person name="Meng Y."/>
            <person name="Bai Y."/>
            <person name="Wang J."/>
            <person name="Zhuo M."/>
            <person name="Wang T."/>
            <person name="Huang Y."/>
            <person name="Wei L."/>
            <person name="Li J."/>
            <person name="Wang Z."/>
            <person name="Hu H."/>
            <person name="Yang P."/>
            <person name="Le L."/>
            <person name="Stenson P.D."/>
            <person name="Li B."/>
            <person name="Liu X."/>
            <person name="Ball E.V."/>
            <person name="An N."/>
            <person name="Huang Q."/>
            <person name="Zhang Y."/>
            <person name="Fan W."/>
            <person name="Zhang X."/>
            <person name="Li Y."/>
            <person name="Wang W."/>
            <person name="Katze M.G."/>
            <person name="Su B."/>
            <person name="Nielsen R."/>
            <person name="Yang H."/>
            <person name="Wang J."/>
            <person name="Wang X."/>
            <person name="Wang J."/>
        </authorList>
    </citation>
    <scope>NUCLEOTIDE SEQUENCE [LARGE SCALE GENOMIC DNA]</scope>
    <source>
        <strain evidence="1">CE-4</strain>
    </source>
</reference>
<proteinExistence type="predicted"/>
<feature type="non-terminal residue" evidence="1">
    <location>
        <position position="159"/>
    </location>
</feature>
<dbReference type="EMBL" id="CM001286">
    <property type="protein sequence ID" value="EHH66463.1"/>
    <property type="molecule type" value="Genomic_DNA"/>
</dbReference>
<sequence length="159" mass="17154">METFSCKGYGGTPAIGLSPCLMQHGTYSGTYPGLSLATSECKGKECSSRKGMCLSSHHMRARPVPGSAGFLHQHGLFISNHWEGMCAESCQDGKAHVPILIAAERKTAAEGKQQQKEKLDSDGLRGQWQAILVHVSCISDRVLLSHPGWSAVAQSWLTE</sequence>
<name>G7PIZ2_MACFA</name>
<dbReference type="AlphaFoldDB" id="G7PIZ2"/>
<accession>G7PIZ2</accession>
<organism>
    <name type="scientific">Macaca fascicularis</name>
    <name type="common">Crab-eating macaque</name>
    <name type="synonym">Cynomolgus monkey</name>
    <dbReference type="NCBI Taxonomy" id="9541"/>
    <lineage>
        <taxon>Eukaryota</taxon>
        <taxon>Metazoa</taxon>
        <taxon>Chordata</taxon>
        <taxon>Craniata</taxon>
        <taxon>Vertebrata</taxon>
        <taxon>Euteleostomi</taxon>
        <taxon>Mammalia</taxon>
        <taxon>Eutheria</taxon>
        <taxon>Euarchontoglires</taxon>
        <taxon>Primates</taxon>
        <taxon>Haplorrhini</taxon>
        <taxon>Catarrhini</taxon>
        <taxon>Cercopithecidae</taxon>
        <taxon>Cercopithecinae</taxon>
        <taxon>Macaca</taxon>
    </lineage>
</organism>
<gene>
    <name evidence="1" type="ORF">EGM_03462</name>
</gene>